<name>A0A6N9HAV2_9BURK</name>
<proteinExistence type="predicted"/>
<accession>A0A6N9HAV2</accession>
<evidence type="ECO:0000313" key="3">
    <source>
        <dbReference type="EMBL" id="MYN00651.1"/>
    </source>
</evidence>
<evidence type="ECO:0000256" key="1">
    <source>
        <dbReference type="SAM" id="SignalP"/>
    </source>
</evidence>
<dbReference type="InterPro" id="IPR005151">
    <property type="entry name" value="Tail-specific_protease"/>
</dbReference>
<gene>
    <name evidence="3" type="ORF">GTP41_00910</name>
</gene>
<dbReference type="Pfam" id="PF03572">
    <property type="entry name" value="Peptidase_S41"/>
    <property type="match status" value="1"/>
</dbReference>
<feature type="chain" id="PRO_5026717014" description="Tail specific protease domain-containing protein" evidence="1">
    <location>
        <begin position="20"/>
        <end position="483"/>
    </location>
</feature>
<feature type="domain" description="Tail specific protease" evidence="2">
    <location>
        <begin position="237"/>
        <end position="461"/>
    </location>
</feature>
<dbReference type="EMBL" id="WWCJ01000001">
    <property type="protein sequence ID" value="MYN00651.1"/>
    <property type="molecule type" value="Genomic_DNA"/>
</dbReference>
<dbReference type="Proteomes" id="UP000448575">
    <property type="component" value="Unassembled WGS sequence"/>
</dbReference>
<evidence type="ECO:0000313" key="4">
    <source>
        <dbReference type="Proteomes" id="UP000448575"/>
    </source>
</evidence>
<keyword evidence="4" id="KW-1185">Reference proteome</keyword>
<dbReference type="InterPro" id="IPR029045">
    <property type="entry name" value="ClpP/crotonase-like_dom_sf"/>
</dbReference>
<keyword evidence="1" id="KW-0732">Signal</keyword>
<dbReference type="AlphaFoldDB" id="A0A6N9HAV2"/>
<sequence length="483" mass="53246">MKLFPLLLAALLAAVTAHAAPETHWRDQAASELDAARDAVRAGHPGAIDKDNPAFGQWDAKGYEQARAMLPMVDSYDSMLAVVRYYLAGFQDGSLTYLDDVRKAGDQVSVAGWRLDYANGTYRVGAVLSGWAKPLPPVGARLLSCDGQAPDQRLRQRARYFDGRDLPGVRHGLAAAFTRLDMRGDALKQCTFRTAKGEVLALAQHYSAVTAQEGWAMPPTAPVPAPFGYTLRDGLLWIRVSDFREGSQTAEKKEALLEEMRELKDVRAIVFDTRGSAGEDLQFAYSVYTAVTGGLSYDASGAPREYGEWRASDIAVKEMERRIALAKAAEGPDSRQADWLDTFRNQFLMAQKDGRHWIEQDGGLKLSRADFVFMQARLRRFSGKLALVTDENCATTCRDFAEGVRRVPALVHMGQATSASSSYTEAAYVSLPSGNRLQLPMKVMRERPPEHGHNRVLAPDVPLRVDMRNDAAVRKAVLAALPR</sequence>
<dbReference type="SUPFAM" id="SSF52096">
    <property type="entry name" value="ClpP/crotonase"/>
    <property type="match status" value="1"/>
</dbReference>
<evidence type="ECO:0000259" key="2">
    <source>
        <dbReference type="Pfam" id="PF03572"/>
    </source>
</evidence>
<dbReference type="GO" id="GO:0008236">
    <property type="term" value="F:serine-type peptidase activity"/>
    <property type="evidence" value="ECO:0007669"/>
    <property type="project" value="InterPro"/>
</dbReference>
<protein>
    <recommendedName>
        <fullName evidence="2">Tail specific protease domain-containing protein</fullName>
    </recommendedName>
</protein>
<organism evidence="3 4">
    <name type="scientific">Pseudoduganella guangdongensis</name>
    <dbReference type="NCBI Taxonomy" id="2692179"/>
    <lineage>
        <taxon>Bacteria</taxon>
        <taxon>Pseudomonadati</taxon>
        <taxon>Pseudomonadota</taxon>
        <taxon>Betaproteobacteria</taxon>
        <taxon>Burkholderiales</taxon>
        <taxon>Oxalobacteraceae</taxon>
        <taxon>Telluria group</taxon>
        <taxon>Pseudoduganella</taxon>
    </lineage>
</organism>
<dbReference type="RefSeq" id="WP_161023668.1">
    <property type="nucleotide sequence ID" value="NZ_WWCJ01000001.1"/>
</dbReference>
<comment type="caution">
    <text evidence="3">The sequence shown here is derived from an EMBL/GenBank/DDBJ whole genome shotgun (WGS) entry which is preliminary data.</text>
</comment>
<reference evidence="3 4" key="1">
    <citation type="submission" date="2019-12" db="EMBL/GenBank/DDBJ databases">
        <title>Novel species isolated from a subtropical stream in China.</title>
        <authorList>
            <person name="Lu H."/>
        </authorList>
    </citation>
    <scope>NUCLEOTIDE SEQUENCE [LARGE SCALE GENOMIC DNA]</scope>
    <source>
        <strain evidence="3 4">DS3</strain>
    </source>
</reference>
<dbReference type="GO" id="GO:0006508">
    <property type="term" value="P:proteolysis"/>
    <property type="evidence" value="ECO:0007669"/>
    <property type="project" value="InterPro"/>
</dbReference>
<feature type="signal peptide" evidence="1">
    <location>
        <begin position="1"/>
        <end position="19"/>
    </location>
</feature>
<dbReference type="Gene3D" id="3.90.226.10">
    <property type="entry name" value="2-enoyl-CoA Hydratase, Chain A, domain 1"/>
    <property type="match status" value="1"/>
</dbReference>